<dbReference type="InterPro" id="IPR001173">
    <property type="entry name" value="Glyco_trans_2-like"/>
</dbReference>
<dbReference type="GO" id="GO:0016757">
    <property type="term" value="F:glycosyltransferase activity"/>
    <property type="evidence" value="ECO:0007669"/>
    <property type="project" value="UniProtKB-KW"/>
</dbReference>
<evidence type="ECO:0000313" key="7">
    <source>
        <dbReference type="Proteomes" id="UP000249518"/>
    </source>
</evidence>
<reference evidence="6 7" key="1">
    <citation type="submission" date="2018-06" db="EMBL/GenBank/DDBJ databases">
        <title>Genomic Encyclopedia of Type Strains, Phase III (KMG-III): the genomes of soil and plant-associated and newly described type strains.</title>
        <authorList>
            <person name="Whitman W."/>
        </authorList>
    </citation>
    <scope>NUCLEOTIDE SEQUENCE [LARGE SCALE GENOMIC DNA]</scope>
    <source>
        <strain evidence="6 7">CGMCC 1.12504</strain>
    </source>
</reference>
<feature type="transmembrane region" description="Helical" evidence="4">
    <location>
        <begin position="292"/>
        <end position="311"/>
    </location>
</feature>
<keyword evidence="7" id="KW-1185">Reference proteome</keyword>
<dbReference type="PANTHER" id="PTHR43630">
    <property type="entry name" value="POLY-BETA-1,6-N-ACETYL-D-GLUCOSAMINE SYNTHASE"/>
    <property type="match status" value="1"/>
</dbReference>
<keyword evidence="4" id="KW-0812">Transmembrane</keyword>
<evidence type="ECO:0000256" key="2">
    <source>
        <dbReference type="ARBA" id="ARBA00022676"/>
    </source>
</evidence>
<dbReference type="Proteomes" id="UP000249518">
    <property type="component" value="Unassembled WGS sequence"/>
</dbReference>
<feature type="transmembrane region" description="Helical" evidence="4">
    <location>
        <begin position="268"/>
        <end position="286"/>
    </location>
</feature>
<dbReference type="PANTHER" id="PTHR43630:SF1">
    <property type="entry name" value="POLY-BETA-1,6-N-ACETYL-D-GLUCOSAMINE SYNTHASE"/>
    <property type="match status" value="1"/>
</dbReference>
<dbReference type="AlphaFoldDB" id="A0A328X4T7"/>
<dbReference type="RefSeq" id="WP_112084873.1">
    <property type="nucleotide sequence ID" value="NZ_QLSV01000002.1"/>
</dbReference>
<feature type="transmembrane region" description="Helical" evidence="4">
    <location>
        <begin position="332"/>
        <end position="351"/>
    </location>
</feature>
<evidence type="ECO:0000313" key="6">
    <source>
        <dbReference type="EMBL" id="RAR50319.1"/>
    </source>
</evidence>
<dbReference type="CDD" id="cd04192">
    <property type="entry name" value="GT_2_like_e"/>
    <property type="match status" value="1"/>
</dbReference>
<keyword evidence="4" id="KW-0472">Membrane</keyword>
<dbReference type="Pfam" id="PF00535">
    <property type="entry name" value="Glycos_transf_2"/>
    <property type="match status" value="1"/>
</dbReference>
<protein>
    <submittedName>
        <fullName evidence="6">Cellulose synthase/poly-beta-1,6-N-acetylglucosamine synthase-like glycosyltransferase</fullName>
    </submittedName>
</protein>
<organism evidence="6 7">
    <name type="scientific">Flavobacterium lacus</name>
    <dbReference type="NCBI Taxonomy" id="1353778"/>
    <lineage>
        <taxon>Bacteria</taxon>
        <taxon>Pseudomonadati</taxon>
        <taxon>Bacteroidota</taxon>
        <taxon>Flavobacteriia</taxon>
        <taxon>Flavobacteriales</taxon>
        <taxon>Flavobacteriaceae</taxon>
        <taxon>Flavobacterium</taxon>
    </lineage>
</organism>
<comment type="similarity">
    <text evidence="1">Belongs to the glycosyltransferase 2 family.</text>
</comment>
<gene>
    <name evidence="6" type="ORF">B0I10_102115</name>
</gene>
<name>A0A328X4T7_9FLAO</name>
<dbReference type="OrthoDB" id="9805625at2"/>
<dbReference type="Gene3D" id="3.90.550.10">
    <property type="entry name" value="Spore Coat Polysaccharide Biosynthesis Protein SpsA, Chain A"/>
    <property type="match status" value="1"/>
</dbReference>
<comment type="caution">
    <text evidence="6">The sequence shown here is derived from an EMBL/GenBank/DDBJ whole genome shotgun (WGS) entry which is preliminary data.</text>
</comment>
<accession>A0A328X4T7</accession>
<proteinExistence type="inferred from homology"/>
<dbReference type="InterPro" id="IPR029044">
    <property type="entry name" value="Nucleotide-diphossugar_trans"/>
</dbReference>
<keyword evidence="2" id="KW-0328">Glycosyltransferase</keyword>
<evidence type="ECO:0000259" key="5">
    <source>
        <dbReference type="Pfam" id="PF00535"/>
    </source>
</evidence>
<keyword evidence="4" id="KW-1133">Transmembrane helix</keyword>
<keyword evidence="3 6" id="KW-0808">Transferase</keyword>
<evidence type="ECO:0000256" key="3">
    <source>
        <dbReference type="ARBA" id="ARBA00022679"/>
    </source>
</evidence>
<sequence>MIYLLILVISVYIFLMIFFWMGFKKVQKANENSSIRKISFSIVVPFRNEAENLPNLLKSIEKLNYPSENFEVILIDDESTDGFRVASLGFRVLTVENERQSDSPKKDAIQTAIHHSQFEWIITTDADCVVPENWLLDLNNYIQQTNKEMVCGPVFFKNKTTFLHDFQQIEMITLQAVTIGSFDFDLAFMCNGANFAYSKNFFQQLNGFDGNSEIASGDDVFLLQKAVKQFPYKVGFLLKPDFQIQTNSAESWSELFQQRVRWAGKSKTYSSGFGKLVALTVFFANLAVVSSLFLVLFGFFEMLMLLILKVVSDLLLANQTARLYKIKMKNSLLTALVYPFFSSAVAVYSMFGKYEWKGRKFNA</sequence>
<evidence type="ECO:0000256" key="4">
    <source>
        <dbReference type="SAM" id="Phobius"/>
    </source>
</evidence>
<dbReference type="SUPFAM" id="SSF53448">
    <property type="entry name" value="Nucleotide-diphospho-sugar transferases"/>
    <property type="match status" value="1"/>
</dbReference>
<feature type="transmembrane region" description="Helical" evidence="4">
    <location>
        <begin position="6"/>
        <end position="23"/>
    </location>
</feature>
<evidence type="ECO:0000256" key="1">
    <source>
        <dbReference type="ARBA" id="ARBA00006739"/>
    </source>
</evidence>
<feature type="domain" description="Glycosyltransferase 2-like" evidence="5">
    <location>
        <begin position="41"/>
        <end position="204"/>
    </location>
</feature>
<dbReference type="EMBL" id="QLSV01000002">
    <property type="protein sequence ID" value="RAR50319.1"/>
    <property type="molecule type" value="Genomic_DNA"/>
</dbReference>